<protein>
    <submittedName>
        <fullName evidence="1">Uncharacterized protein</fullName>
    </submittedName>
</protein>
<dbReference type="PANTHER" id="PTHR48451:SF1">
    <property type="entry name" value="DUF4218 DOMAIN-CONTAINING PROTEIN"/>
    <property type="match status" value="1"/>
</dbReference>
<name>A0A314LBK4_NICAT</name>
<gene>
    <name evidence="1" type="ORF">A4A49_63370</name>
</gene>
<dbReference type="SMR" id="A0A314LBK4"/>
<proteinExistence type="predicted"/>
<dbReference type="Gramene" id="OIT38952">
    <property type="protein sequence ID" value="OIT38952"/>
    <property type="gene ID" value="A4A49_63370"/>
</dbReference>
<reference evidence="1" key="1">
    <citation type="submission" date="2016-11" db="EMBL/GenBank/DDBJ databases">
        <title>The genome of Nicotiana attenuata.</title>
        <authorList>
            <person name="Xu S."/>
            <person name="Brockmoeller T."/>
            <person name="Gaquerel E."/>
            <person name="Navarro A."/>
            <person name="Kuhl H."/>
            <person name="Gase K."/>
            <person name="Ling Z."/>
            <person name="Zhou W."/>
            <person name="Kreitzer C."/>
            <person name="Stanke M."/>
            <person name="Tang H."/>
            <person name="Lyons E."/>
            <person name="Pandey P."/>
            <person name="Pandey S.P."/>
            <person name="Timmermann B."/>
            <person name="Baldwin I.T."/>
        </authorList>
    </citation>
    <scope>NUCLEOTIDE SEQUENCE [LARGE SCALE GENOMIC DNA]</scope>
    <source>
        <strain evidence="1">UT</strain>
    </source>
</reference>
<dbReference type="PANTHER" id="PTHR48451">
    <property type="entry name" value="DUF4218 DOMAIN-CONTAINING PROTEIN"/>
    <property type="match status" value="1"/>
</dbReference>
<dbReference type="Proteomes" id="UP000187609">
    <property type="component" value="Unassembled WGS sequence"/>
</dbReference>
<keyword evidence="2" id="KW-1185">Reference proteome</keyword>
<sequence>EGIESRINRPKRVNDELNHNKASEVSSLFPQQGKPIGGSTIFPLSPLEKTQAHRYVLLNCAAVKPFIDEFRNRIKRNSRGRRPSATEVERRINKEFPDWFPKRVKIILFVRIMNPDIANTISTDLEFLARGPMPDARRFTAYNINGFKFQIVSREQGLKTQNSGVFLTSDTSCIASNADRNARQAE</sequence>
<evidence type="ECO:0000313" key="1">
    <source>
        <dbReference type="EMBL" id="OIT38952.1"/>
    </source>
</evidence>
<evidence type="ECO:0000313" key="2">
    <source>
        <dbReference type="Proteomes" id="UP000187609"/>
    </source>
</evidence>
<accession>A0A314LBK4</accession>
<dbReference type="EMBL" id="MJEQ01000158">
    <property type="protein sequence ID" value="OIT38952.1"/>
    <property type="molecule type" value="Genomic_DNA"/>
</dbReference>
<feature type="non-terminal residue" evidence="1">
    <location>
        <position position="186"/>
    </location>
</feature>
<feature type="non-terminal residue" evidence="1">
    <location>
        <position position="1"/>
    </location>
</feature>
<comment type="caution">
    <text evidence="1">The sequence shown here is derived from an EMBL/GenBank/DDBJ whole genome shotgun (WGS) entry which is preliminary data.</text>
</comment>
<organism evidence="1 2">
    <name type="scientific">Nicotiana attenuata</name>
    <name type="common">Coyote tobacco</name>
    <dbReference type="NCBI Taxonomy" id="49451"/>
    <lineage>
        <taxon>Eukaryota</taxon>
        <taxon>Viridiplantae</taxon>
        <taxon>Streptophyta</taxon>
        <taxon>Embryophyta</taxon>
        <taxon>Tracheophyta</taxon>
        <taxon>Spermatophyta</taxon>
        <taxon>Magnoliopsida</taxon>
        <taxon>eudicotyledons</taxon>
        <taxon>Gunneridae</taxon>
        <taxon>Pentapetalae</taxon>
        <taxon>asterids</taxon>
        <taxon>lamiids</taxon>
        <taxon>Solanales</taxon>
        <taxon>Solanaceae</taxon>
        <taxon>Nicotianoideae</taxon>
        <taxon>Nicotianeae</taxon>
        <taxon>Nicotiana</taxon>
    </lineage>
</organism>
<dbReference type="AlphaFoldDB" id="A0A314LBK4"/>